<feature type="domain" description="IPT/TIG" evidence="6">
    <location>
        <begin position="898"/>
        <end position="977"/>
    </location>
</feature>
<dbReference type="CDD" id="cd00102">
    <property type="entry name" value="IPT"/>
    <property type="match status" value="5"/>
</dbReference>
<dbReference type="PANTHER" id="PTHR46769">
    <property type="entry name" value="POLYCYSTIC KIDNEY AND HEPATIC DISEASE 1 (AUTOSOMAL RECESSIVE)-LIKE 1"/>
    <property type="match status" value="1"/>
</dbReference>
<keyword evidence="1" id="KW-0645">Protease</keyword>
<feature type="domain" description="IPT/TIG" evidence="6">
    <location>
        <begin position="978"/>
        <end position="1058"/>
    </location>
</feature>
<accession>A0A9E6Y454</accession>
<dbReference type="PROSITE" id="PS00138">
    <property type="entry name" value="SUBTILASE_SER"/>
    <property type="match status" value="1"/>
</dbReference>
<keyword evidence="4" id="KW-0720">Serine protease</keyword>
<dbReference type="RefSeq" id="WP_259312871.1">
    <property type="nucleotide sequence ID" value="NZ_CP087164.1"/>
</dbReference>
<dbReference type="InterPro" id="IPR014756">
    <property type="entry name" value="Ig_E-set"/>
</dbReference>
<dbReference type="InterPro" id="IPR036852">
    <property type="entry name" value="Peptidase_S8/S53_dom_sf"/>
</dbReference>
<evidence type="ECO:0000256" key="5">
    <source>
        <dbReference type="SAM" id="SignalP"/>
    </source>
</evidence>
<protein>
    <recommendedName>
        <fullName evidence="6">IPT/TIG domain-containing protein</fullName>
    </recommendedName>
</protein>
<dbReference type="InterPro" id="IPR002909">
    <property type="entry name" value="IPT_dom"/>
</dbReference>
<evidence type="ECO:0000256" key="1">
    <source>
        <dbReference type="ARBA" id="ARBA00022670"/>
    </source>
</evidence>
<dbReference type="InterPro" id="IPR052387">
    <property type="entry name" value="Fibrocystin"/>
</dbReference>
<evidence type="ECO:0000256" key="4">
    <source>
        <dbReference type="ARBA" id="ARBA00022825"/>
    </source>
</evidence>
<keyword evidence="3" id="KW-0378">Hydrolase</keyword>
<sequence length="1058" mass="104322">MKALKVLLLSSLLVLAVSATAAAESVSGPDGKIDSSLRRLAVANARGQSIAPLAADSRLTLDGAERVLVDVAVRGDAKPAGAMLAAAGMQVTGTSDAAPVALVEGWLAVGQAGAVAQLDVTRAISPVTAWGTDDAGQETGETDVGAVTSAGDAAHNGPTARALGATGAGVKVGVMSDSISHVGTGVSGSKATGDLPANVQILDDHIGGTDEGRAMAEIIYDMAPGITDLLFATGGGGPVLKANNITALANAGVRVIADDIFYLSEPFFQDGVVAQAVDAAKAAGVGYFASAGNRARQSWQGTYAASANQNNDFGGGDQVQSVASVAPGRFIQIVLQWDEPWGQAQTDLDAGLVDMANVNGGFLRTSIDDNVATGLPRETITWTNTTGSAKTVGLVIQRYAGARNPLMKWIGFGGTYAIEHDTKSDAINPDAASASGSLAVAAIDAAEPGHDDVESFSSRGLKTRLFDKDGVRFGTPQVRQKPQLAAADGVQTTVPGFKPFYGTSAAAPSAAGVAALVISARPSMNVDELRAIMTNPANAIDCSLAGNPDTDCGSGFILADKAVAQAKGASAAPAITSFTPANGPTGTTVTVNGTNFTGATAVAFNGRAATFTVASATKVTAKVPDGATTGRIKVTTPKGTATSATDFTPTLTVTSLAPASGPAGTVVTIAGAGFNPGSVVKFNGVTAAKTFKSATSLTATVPATATTGKVTVTNTTGVAGTAASPAAFTVTAPPAPSITSFTPTGGPAGTVVTITGRNLTGASAVTFNAKAAPTFTVVSPTQIKATVPATATTGRIGVRTAGGTATSPGTFTMLAVTSLTPASGPTGSQVTIAGSGFNATSVVKFNGAKAVSTFVSATSLKATVPASATTGRVTVSNPTGAVGTATSAASFTVTAPPVPKITTLSPGSGLTGAQVTITGSGFTGATAVSFNGLAAGTFTAASDTKVTATVPNGATTGKVRVVAPGGTATSATDFTVRLSITSFSPGRGPQNATVTVNGVGFDASSRVRFNGAAATTTLVSATNLRAVVPATATTGPITVTNTSSPSGTVTSATTFTKQ</sequence>
<dbReference type="AlphaFoldDB" id="A0A9E6Y454"/>
<feature type="domain" description="IPT/TIG" evidence="6">
    <location>
        <begin position="735"/>
        <end position="814"/>
    </location>
</feature>
<dbReference type="KEGG" id="sbae:DSM104329_05287"/>
<proteinExistence type="predicted"/>
<dbReference type="EMBL" id="CP087164">
    <property type="protein sequence ID" value="UGS38856.1"/>
    <property type="molecule type" value="Genomic_DNA"/>
</dbReference>
<feature type="signal peptide" evidence="5">
    <location>
        <begin position="1"/>
        <end position="21"/>
    </location>
</feature>
<dbReference type="GO" id="GO:0004252">
    <property type="term" value="F:serine-type endopeptidase activity"/>
    <property type="evidence" value="ECO:0007669"/>
    <property type="project" value="InterPro"/>
</dbReference>
<dbReference type="SUPFAM" id="SSF81296">
    <property type="entry name" value="E set domains"/>
    <property type="match status" value="6"/>
</dbReference>
<evidence type="ECO:0000256" key="2">
    <source>
        <dbReference type="ARBA" id="ARBA00022729"/>
    </source>
</evidence>
<dbReference type="Gene3D" id="3.40.50.200">
    <property type="entry name" value="Peptidase S8/S53 domain"/>
    <property type="match status" value="1"/>
</dbReference>
<evidence type="ECO:0000259" key="6">
    <source>
        <dbReference type="SMART" id="SM00429"/>
    </source>
</evidence>
<dbReference type="Proteomes" id="UP001162834">
    <property type="component" value="Chromosome"/>
</dbReference>
<evidence type="ECO:0000256" key="3">
    <source>
        <dbReference type="ARBA" id="ARBA00022801"/>
    </source>
</evidence>
<dbReference type="PANTHER" id="PTHR46769:SF2">
    <property type="entry name" value="FIBROCYSTIN-L ISOFORM 2 PRECURSOR-RELATED"/>
    <property type="match status" value="1"/>
</dbReference>
<name>A0A9E6Y454_9ACTN</name>
<gene>
    <name evidence="7" type="ORF">DSM104329_05287</name>
</gene>
<dbReference type="InterPro" id="IPR023828">
    <property type="entry name" value="Peptidase_S8_Ser-AS"/>
</dbReference>
<dbReference type="InterPro" id="IPR015500">
    <property type="entry name" value="Peptidase_S8_subtilisin-rel"/>
</dbReference>
<feature type="domain" description="IPT/TIG" evidence="6">
    <location>
        <begin position="816"/>
        <end position="894"/>
    </location>
</feature>
<dbReference type="Gene3D" id="2.60.40.10">
    <property type="entry name" value="Immunoglobulins"/>
    <property type="match status" value="6"/>
</dbReference>
<feature type="chain" id="PRO_5039129592" description="IPT/TIG domain-containing protein" evidence="5">
    <location>
        <begin position="22"/>
        <end position="1058"/>
    </location>
</feature>
<reference evidence="7" key="1">
    <citation type="journal article" date="2022" name="Int. J. Syst. Evol. Microbiol.">
        <title>Pseudomonas aegrilactucae sp. nov. and Pseudomonas morbosilactucae sp. nov., pathogens causing bacterial rot of lettuce in Japan.</title>
        <authorList>
            <person name="Sawada H."/>
            <person name="Fujikawa T."/>
            <person name="Satou M."/>
        </authorList>
    </citation>
    <scope>NUCLEOTIDE SEQUENCE</scope>
    <source>
        <strain evidence="7">0166_1</strain>
    </source>
</reference>
<feature type="domain" description="IPT/TIG" evidence="6">
    <location>
        <begin position="572"/>
        <end position="648"/>
    </location>
</feature>
<organism evidence="7 8">
    <name type="scientific">Capillimicrobium parvum</name>
    <dbReference type="NCBI Taxonomy" id="2884022"/>
    <lineage>
        <taxon>Bacteria</taxon>
        <taxon>Bacillati</taxon>
        <taxon>Actinomycetota</taxon>
        <taxon>Thermoleophilia</taxon>
        <taxon>Solirubrobacterales</taxon>
        <taxon>Capillimicrobiaceae</taxon>
        <taxon>Capillimicrobium</taxon>
    </lineage>
</organism>
<evidence type="ECO:0000313" key="7">
    <source>
        <dbReference type="EMBL" id="UGS38856.1"/>
    </source>
</evidence>
<dbReference type="Pfam" id="PF00082">
    <property type="entry name" value="Peptidase_S8"/>
    <property type="match status" value="1"/>
</dbReference>
<keyword evidence="2 5" id="KW-0732">Signal</keyword>
<dbReference type="GO" id="GO:0006508">
    <property type="term" value="P:proteolysis"/>
    <property type="evidence" value="ECO:0007669"/>
    <property type="project" value="UniProtKB-KW"/>
</dbReference>
<feature type="domain" description="IPT/TIG" evidence="6">
    <location>
        <begin position="650"/>
        <end position="731"/>
    </location>
</feature>
<dbReference type="InterPro" id="IPR013783">
    <property type="entry name" value="Ig-like_fold"/>
</dbReference>
<dbReference type="GO" id="GO:0005975">
    <property type="term" value="P:carbohydrate metabolic process"/>
    <property type="evidence" value="ECO:0007669"/>
    <property type="project" value="UniProtKB-ARBA"/>
</dbReference>
<dbReference type="Pfam" id="PF01833">
    <property type="entry name" value="TIG"/>
    <property type="match status" value="6"/>
</dbReference>
<dbReference type="SUPFAM" id="SSF52743">
    <property type="entry name" value="Subtilisin-like"/>
    <property type="match status" value="1"/>
</dbReference>
<keyword evidence="8" id="KW-1185">Reference proteome</keyword>
<dbReference type="InterPro" id="IPR000209">
    <property type="entry name" value="Peptidase_S8/S53_dom"/>
</dbReference>
<evidence type="ECO:0000313" key="8">
    <source>
        <dbReference type="Proteomes" id="UP001162834"/>
    </source>
</evidence>
<dbReference type="SMART" id="SM00429">
    <property type="entry name" value="IPT"/>
    <property type="match status" value="6"/>
</dbReference>
<dbReference type="PRINTS" id="PR00723">
    <property type="entry name" value="SUBTILISIN"/>
</dbReference>